<protein>
    <submittedName>
        <fullName evidence="1">Uncharacterized protein</fullName>
    </submittedName>
</protein>
<accession>A0A3P7NAG6</accession>
<gene>
    <name evidence="1" type="ORF">DILT_LOCUS16384</name>
</gene>
<organism evidence="1 2">
    <name type="scientific">Dibothriocephalus latus</name>
    <name type="common">Fish tapeworm</name>
    <name type="synonym">Diphyllobothrium latum</name>
    <dbReference type="NCBI Taxonomy" id="60516"/>
    <lineage>
        <taxon>Eukaryota</taxon>
        <taxon>Metazoa</taxon>
        <taxon>Spiralia</taxon>
        <taxon>Lophotrochozoa</taxon>
        <taxon>Platyhelminthes</taxon>
        <taxon>Cestoda</taxon>
        <taxon>Eucestoda</taxon>
        <taxon>Diphyllobothriidea</taxon>
        <taxon>Diphyllobothriidae</taxon>
        <taxon>Dibothriocephalus</taxon>
    </lineage>
</organism>
<evidence type="ECO:0000313" key="1">
    <source>
        <dbReference type="EMBL" id="VDN33963.1"/>
    </source>
</evidence>
<keyword evidence="2" id="KW-1185">Reference proteome</keyword>
<dbReference type="Proteomes" id="UP000281553">
    <property type="component" value="Unassembled WGS sequence"/>
</dbReference>
<proteinExistence type="predicted"/>
<dbReference type="AlphaFoldDB" id="A0A3P7NAG6"/>
<reference evidence="1 2" key="1">
    <citation type="submission" date="2018-11" db="EMBL/GenBank/DDBJ databases">
        <authorList>
            <consortium name="Pathogen Informatics"/>
        </authorList>
    </citation>
    <scope>NUCLEOTIDE SEQUENCE [LARGE SCALE GENOMIC DNA]</scope>
</reference>
<sequence>MGSTGRFFRLKVDSAWSPSCREIDDGAAFFCDATNLEPNRAYALQLFLCLEFLEPIECQAETFIRTVRTEHNGK</sequence>
<name>A0A3P7NAG6_DIBLA</name>
<evidence type="ECO:0000313" key="2">
    <source>
        <dbReference type="Proteomes" id="UP000281553"/>
    </source>
</evidence>
<dbReference type="EMBL" id="UYRU01084528">
    <property type="protein sequence ID" value="VDN33963.1"/>
    <property type="molecule type" value="Genomic_DNA"/>
</dbReference>